<dbReference type="Gene3D" id="3.40.50.280">
    <property type="entry name" value="Cobalamin-binding domain"/>
    <property type="match status" value="1"/>
</dbReference>
<proteinExistence type="predicted"/>
<keyword evidence="1" id="KW-0479">Metal-binding</keyword>
<dbReference type="InterPro" id="IPR036724">
    <property type="entry name" value="Cobalamin-bd_sf"/>
</dbReference>
<dbReference type="InterPro" id="IPR003759">
    <property type="entry name" value="Cbl-bd_cap"/>
</dbReference>
<gene>
    <name evidence="4" type="ORF">ACERK3_08835</name>
</gene>
<dbReference type="InterPro" id="IPR050554">
    <property type="entry name" value="Met_Synthase/Corrinoid"/>
</dbReference>
<keyword evidence="2" id="KW-0170">Cobalt</keyword>
<sequence>MKRNRQQLADDLTRMQHELARTAVVSQDATTGDLLQTPGRLQARREDVTAHLRHLAQAVAVEEPRLLQEYVRWTASQKAARSQPLDVWRHDLDRLTTLLANAWAEDRFAVIKPYLEQSAIDARTPEPEALSKLARQYLDALLTGQPDTAAALIHRALDDGMAMIDIYLDIFQRTQREIGRLWEINRLSVAEEHYCTAATQSIMAALYPRLINQAPRVGRTFVAACVESDLHELGLRMVADCFELAGWTTHYLGANLSHDQLLEAAHTYTPDVFGLGASMSSHVQAVAGAITRLRCDPPASRMKIIVGGNPFNLAPDLWQKVGADGYASDARQAIAVAEQLASTSTPEPACEVKI</sequence>
<evidence type="ECO:0000313" key="4">
    <source>
        <dbReference type="EMBL" id="MFA9478400.1"/>
    </source>
</evidence>
<dbReference type="Proteomes" id="UP001575105">
    <property type="component" value="Unassembled WGS sequence"/>
</dbReference>
<comment type="caution">
    <text evidence="4">The sequence shown here is derived from an EMBL/GenBank/DDBJ whole genome shotgun (WGS) entry which is preliminary data.</text>
</comment>
<dbReference type="Gene3D" id="1.10.1240.10">
    <property type="entry name" value="Methionine synthase domain"/>
    <property type="match status" value="1"/>
</dbReference>
<dbReference type="PANTHER" id="PTHR45833:SF1">
    <property type="entry name" value="METHIONINE SYNTHASE"/>
    <property type="match status" value="1"/>
</dbReference>
<dbReference type="Pfam" id="PF02607">
    <property type="entry name" value="B12-binding_2"/>
    <property type="match status" value="1"/>
</dbReference>
<name>A0ABV4U470_9BACT</name>
<feature type="domain" description="B12-binding" evidence="3">
    <location>
        <begin position="218"/>
        <end position="351"/>
    </location>
</feature>
<evidence type="ECO:0000256" key="1">
    <source>
        <dbReference type="ARBA" id="ARBA00022723"/>
    </source>
</evidence>
<evidence type="ECO:0000259" key="3">
    <source>
        <dbReference type="PROSITE" id="PS51332"/>
    </source>
</evidence>
<organism evidence="4 5">
    <name type="scientific">Natronomicrosphaera hydrolytica</name>
    <dbReference type="NCBI Taxonomy" id="3242702"/>
    <lineage>
        <taxon>Bacteria</taxon>
        <taxon>Pseudomonadati</taxon>
        <taxon>Planctomycetota</taxon>
        <taxon>Phycisphaerae</taxon>
        <taxon>Phycisphaerales</taxon>
        <taxon>Phycisphaeraceae</taxon>
        <taxon>Natronomicrosphaera</taxon>
    </lineage>
</organism>
<dbReference type="EMBL" id="JBGUBD010000005">
    <property type="protein sequence ID" value="MFA9478400.1"/>
    <property type="molecule type" value="Genomic_DNA"/>
</dbReference>
<keyword evidence="5" id="KW-1185">Reference proteome</keyword>
<dbReference type="PANTHER" id="PTHR45833">
    <property type="entry name" value="METHIONINE SYNTHASE"/>
    <property type="match status" value="1"/>
</dbReference>
<dbReference type="Pfam" id="PF02310">
    <property type="entry name" value="B12-binding"/>
    <property type="match status" value="1"/>
</dbReference>
<reference evidence="4 5" key="1">
    <citation type="submission" date="2024-08" db="EMBL/GenBank/DDBJ databases">
        <title>Whole-genome sequencing of halo(alkali)philic microorganisms from hypersaline lakes.</title>
        <authorList>
            <person name="Sorokin D.Y."/>
            <person name="Merkel A.Y."/>
            <person name="Messina E."/>
            <person name="Yakimov M."/>
        </authorList>
    </citation>
    <scope>NUCLEOTIDE SEQUENCE [LARGE SCALE GENOMIC DNA]</scope>
    <source>
        <strain evidence="4 5">AB-hyl4</strain>
    </source>
</reference>
<dbReference type="RefSeq" id="WP_425345328.1">
    <property type="nucleotide sequence ID" value="NZ_JBGUBD010000005.1"/>
</dbReference>
<dbReference type="InterPro" id="IPR006158">
    <property type="entry name" value="Cobalamin-bd"/>
</dbReference>
<dbReference type="InterPro" id="IPR036594">
    <property type="entry name" value="Meth_synthase_dom"/>
</dbReference>
<accession>A0ABV4U470</accession>
<dbReference type="SUPFAM" id="SSF52242">
    <property type="entry name" value="Cobalamin (vitamin B12)-binding domain"/>
    <property type="match status" value="1"/>
</dbReference>
<dbReference type="PROSITE" id="PS51332">
    <property type="entry name" value="B12_BINDING"/>
    <property type="match status" value="1"/>
</dbReference>
<protein>
    <submittedName>
        <fullName evidence="4">B12-binding domain-containing protein</fullName>
    </submittedName>
</protein>
<evidence type="ECO:0000256" key="2">
    <source>
        <dbReference type="ARBA" id="ARBA00023285"/>
    </source>
</evidence>
<evidence type="ECO:0000313" key="5">
    <source>
        <dbReference type="Proteomes" id="UP001575105"/>
    </source>
</evidence>